<evidence type="ECO:0000313" key="5">
    <source>
        <dbReference type="Proteomes" id="UP000051330"/>
    </source>
</evidence>
<keyword evidence="2" id="KW-1133">Transmembrane helix</keyword>
<feature type="transmembrane region" description="Helical" evidence="2">
    <location>
        <begin position="47"/>
        <end position="64"/>
    </location>
</feature>
<feature type="transmembrane region" description="Helical" evidence="2">
    <location>
        <begin position="163"/>
        <end position="184"/>
    </location>
</feature>
<evidence type="ECO:0000259" key="3">
    <source>
        <dbReference type="Pfam" id="PF02517"/>
    </source>
</evidence>
<dbReference type="PATRIC" id="fig|1423792.3.peg.3060"/>
<dbReference type="GO" id="GO:0080120">
    <property type="term" value="P:CAAX-box protein maturation"/>
    <property type="evidence" value="ECO:0007669"/>
    <property type="project" value="UniProtKB-ARBA"/>
</dbReference>
<feature type="transmembrane region" description="Helical" evidence="2">
    <location>
        <begin position="107"/>
        <end position="128"/>
    </location>
</feature>
<feature type="domain" description="CAAX prenyl protease 2/Lysostaphin resistance protein A-like" evidence="3">
    <location>
        <begin position="101"/>
        <end position="204"/>
    </location>
</feature>
<keyword evidence="5" id="KW-1185">Reference proteome</keyword>
<evidence type="ECO:0000313" key="4">
    <source>
        <dbReference type="EMBL" id="KRL12395.1"/>
    </source>
</evidence>
<sequence>MNQLMEKVKRHPVVTVIIFWSLLIFCDKAIASPLVAMIKAPDIVLEVIFKGLELLAAIGLNLWLTKQPLHWQAAIGKNSLIAFGIMGAIVLFATLAELGNFVDAATIAVIAAVPEAFAFRGVILGSLITHLKIESVSRRVGAAIVLSSALFSLAHLGNIGSQGLTVTLIQVIEVFGLGCVLGALYVRKGSLLFPMLAHGFLDYMVTIMHGYTATVGSAGALNATLFSAVLHMLMYIGLAIIICKPDSIHQLQQQVGALGGRRE</sequence>
<proteinExistence type="inferred from homology"/>
<organism evidence="4 5">
    <name type="scientific">Schleiferilactobacillus perolens DSM 12744</name>
    <dbReference type="NCBI Taxonomy" id="1423792"/>
    <lineage>
        <taxon>Bacteria</taxon>
        <taxon>Bacillati</taxon>
        <taxon>Bacillota</taxon>
        <taxon>Bacilli</taxon>
        <taxon>Lactobacillales</taxon>
        <taxon>Lactobacillaceae</taxon>
        <taxon>Schleiferilactobacillus</taxon>
    </lineage>
</organism>
<dbReference type="AlphaFoldDB" id="A0A0R1N6I5"/>
<dbReference type="STRING" id="1423792.FD09_GL002977"/>
<dbReference type="Pfam" id="PF02517">
    <property type="entry name" value="Rce1-like"/>
    <property type="match status" value="1"/>
</dbReference>
<keyword evidence="2" id="KW-0472">Membrane</keyword>
<dbReference type="EMBL" id="AZEC01000008">
    <property type="protein sequence ID" value="KRL12395.1"/>
    <property type="molecule type" value="Genomic_DNA"/>
</dbReference>
<evidence type="ECO:0000256" key="2">
    <source>
        <dbReference type="SAM" id="Phobius"/>
    </source>
</evidence>
<evidence type="ECO:0000256" key="1">
    <source>
        <dbReference type="ARBA" id="ARBA00009067"/>
    </source>
</evidence>
<dbReference type="GO" id="GO:0004175">
    <property type="term" value="F:endopeptidase activity"/>
    <property type="evidence" value="ECO:0007669"/>
    <property type="project" value="UniProtKB-ARBA"/>
</dbReference>
<dbReference type="Proteomes" id="UP000051330">
    <property type="component" value="Unassembled WGS sequence"/>
</dbReference>
<comment type="similarity">
    <text evidence="1">Belongs to the UPF0177 family.</text>
</comment>
<gene>
    <name evidence="4" type="ORF">FD09_GL002977</name>
</gene>
<reference evidence="4 5" key="1">
    <citation type="journal article" date="2015" name="Genome Announc.">
        <title>Expanding the biotechnology potential of lactobacilli through comparative genomics of 213 strains and associated genera.</title>
        <authorList>
            <person name="Sun Z."/>
            <person name="Harris H.M."/>
            <person name="McCann A."/>
            <person name="Guo C."/>
            <person name="Argimon S."/>
            <person name="Zhang W."/>
            <person name="Yang X."/>
            <person name="Jeffery I.B."/>
            <person name="Cooney J.C."/>
            <person name="Kagawa T.F."/>
            <person name="Liu W."/>
            <person name="Song Y."/>
            <person name="Salvetti E."/>
            <person name="Wrobel A."/>
            <person name="Rasinkangas P."/>
            <person name="Parkhill J."/>
            <person name="Rea M.C."/>
            <person name="O'Sullivan O."/>
            <person name="Ritari J."/>
            <person name="Douillard F.P."/>
            <person name="Paul Ross R."/>
            <person name="Yang R."/>
            <person name="Briner A.E."/>
            <person name="Felis G.E."/>
            <person name="de Vos W.M."/>
            <person name="Barrangou R."/>
            <person name="Klaenhammer T.R."/>
            <person name="Caufield P.W."/>
            <person name="Cui Y."/>
            <person name="Zhang H."/>
            <person name="O'Toole P.W."/>
        </authorList>
    </citation>
    <scope>NUCLEOTIDE SEQUENCE [LARGE SCALE GENOMIC DNA]</scope>
    <source>
        <strain evidence="4 5">DSM 12744</strain>
    </source>
</reference>
<feature type="transmembrane region" description="Helical" evidence="2">
    <location>
        <begin position="140"/>
        <end position="157"/>
    </location>
</feature>
<feature type="transmembrane region" description="Helical" evidence="2">
    <location>
        <begin position="76"/>
        <end position="95"/>
    </location>
</feature>
<protein>
    <recommendedName>
        <fullName evidence="3">CAAX prenyl protease 2/Lysostaphin resistance protein A-like domain-containing protein</fullName>
    </recommendedName>
</protein>
<dbReference type="InterPro" id="IPR003675">
    <property type="entry name" value="Rce1/LyrA-like_dom"/>
</dbReference>
<feature type="transmembrane region" description="Helical" evidence="2">
    <location>
        <begin position="223"/>
        <end position="243"/>
    </location>
</feature>
<comment type="caution">
    <text evidence="4">The sequence shown here is derived from an EMBL/GenBank/DDBJ whole genome shotgun (WGS) entry which is preliminary data.</text>
</comment>
<name>A0A0R1N6I5_9LACO</name>
<accession>A0A0R1N6I5</accession>
<feature type="transmembrane region" description="Helical" evidence="2">
    <location>
        <begin position="191"/>
        <end position="211"/>
    </location>
</feature>
<keyword evidence="2" id="KW-0812">Transmembrane</keyword>